<proteinExistence type="predicted"/>
<keyword evidence="2" id="KW-1185">Reference proteome</keyword>
<reference evidence="1 2" key="1">
    <citation type="journal article" date="2024" name="G3 (Bethesda)">
        <title>Genome assembly of Hibiscus sabdariffa L. provides insights into metabolisms of medicinal natural products.</title>
        <authorList>
            <person name="Kim T."/>
        </authorList>
    </citation>
    <scope>NUCLEOTIDE SEQUENCE [LARGE SCALE GENOMIC DNA]</scope>
    <source>
        <strain evidence="1">TK-2024</strain>
        <tissue evidence="1">Old leaves</tissue>
    </source>
</reference>
<comment type="caution">
    <text evidence="1">The sequence shown here is derived from an EMBL/GenBank/DDBJ whole genome shotgun (WGS) entry which is preliminary data.</text>
</comment>
<organism evidence="1 2">
    <name type="scientific">Hibiscus sabdariffa</name>
    <name type="common">roselle</name>
    <dbReference type="NCBI Taxonomy" id="183260"/>
    <lineage>
        <taxon>Eukaryota</taxon>
        <taxon>Viridiplantae</taxon>
        <taxon>Streptophyta</taxon>
        <taxon>Embryophyta</taxon>
        <taxon>Tracheophyta</taxon>
        <taxon>Spermatophyta</taxon>
        <taxon>Magnoliopsida</taxon>
        <taxon>eudicotyledons</taxon>
        <taxon>Gunneridae</taxon>
        <taxon>Pentapetalae</taxon>
        <taxon>rosids</taxon>
        <taxon>malvids</taxon>
        <taxon>Malvales</taxon>
        <taxon>Malvaceae</taxon>
        <taxon>Malvoideae</taxon>
        <taxon>Hibiscus</taxon>
    </lineage>
</organism>
<dbReference type="EMBL" id="JBBPBM010000071">
    <property type="protein sequence ID" value="KAK8512845.1"/>
    <property type="molecule type" value="Genomic_DNA"/>
</dbReference>
<evidence type="ECO:0000313" key="1">
    <source>
        <dbReference type="EMBL" id="KAK8512845.1"/>
    </source>
</evidence>
<protein>
    <submittedName>
        <fullName evidence="1">Uncharacterized protein</fullName>
    </submittedName>
</protein>
<accession>A0ABR2C1W6</accession>
<dbReference type="Proteomes" id="UP001472677">
    <property type="component" value="Unassembled WGS sequence"/>
</dbReference>
<evidence type="ECO:0000313" key="2">
    <source>
        <dbReference type="Proteomes" id="UP001472677"/>
    </source>
</evidence>
<gene>
    <name evidence="1" type="ORF">V6N12_030257</name>
</gene>
<sequence>MVTTLDKRLKLFPRMPKLDKNVS</sequence>
<name>A0ABR2C1W6_9ROSI</name>